<protein>
    <recommendedName>
        <fullName evidence="3">Lipoprotein</fullName>
    </recommendedName>
</protein>
<keyword evidence="2" id="KW-1185">Reference proteome</keyword>
<dbReference type="RefSeq" id="WP_185244777.1">
    <property type="nucleotide sequence ID" value="NZ_AP023213.1"/>
</dbReference>
<gene>
    <name evidence="1" type="ORF">GEOBRER4_n1412</name>
</gene>
<sequence>MIKQLVLVIVSLAIIACSQEKPSEAPKKLPAVTLTPAERESLLSFQKNLLDKEYIADKAVKIAVTEIKNAISGGQATADLPAIIGRAKGECLKTGAELTQSVIPAKLPPELQASLRDGRDALIASYKAYGEAFDALRSFTAEKNPMLLLEYRKKYAEAQELYGGAAQKIKGALSSCGIATAN</sequence>
<accession>A0A6S6M5E0</accession>
<dbReference type="AlphaFoldDB" id="A0A6S6M5E0"/>
<dbReference type="Proteomes" id="UP000515472">
    <property type="component" value="Chromosome"/>
</dbReference>
<organism evidence="1 2">
    <name type="scientific">Citrifermentans bremense</name>
    <dbReference type="NCBI Taxonomy" id="60035"/>
    <lineage>
        <taxon>Bacteria</taxon>
        <taxon>Pseudomonadati</taxon>
        <taxon>Thermodesulfobacteriota</taxon>
        <taxon>Desulfuromonadia</taxon>
        <taxon>Geobacterales</taxon>
        <taxon>Geobacteraceae</taxon>
        <taxon>Citrifermentans</taxon>
    </lineage>
</organism>
<name>A0A6S6M5E0_9BACT</name>
<reference evidence="1 2" key="1">
    <citation type="submission" date="2020-06" db="EMBL/GenBank/DDBJ databases">
        <title>Interaction of electrochemicaly active bacteria, Geobacter bremensis R4 on different carbon anode.</title>
        <authorList>
            <person name="Meng L."/>
            <person name="Yoshida N."/>
        </authorList>
    </citation>
    <scope>NUCLEOTIDE SEQUENCE [LARGE SCALE GENOMIC DNA]</scope>
    <source>
        <strain evidence="1 2">R4</strain>
    </source>
</reference>
<dbReference type="PROSITE" id="PS51257">
    <property type="entry name" value="PROKAR_LIPOPROTEIN"/>
    <property type="match status" value="1"/>
</dbReference>
<dbReference type="KEGG" id="gbn:GEOBRER4_13550"/>
<evidence type="ECO:0008006" key="3">
    <source>
        <dbReference type="Google" id="ProtNLM"/>
    </source>
</evidence>
<evidence type="ECO:0000313" key="2">
    <source>
        <dbReference type="Proteomes" id="UP000515472"/>
    </source>
</evidence>
<evidence type="ECO:0000313" key="1">
    <source>
        <dbReference type="EMBL" id="BCG46605.1"/>
    </source>
</evidence>
<proteinExistence type="predicted"/>
<dbReference type="EMBL" id="AP023213">
    <property type="protein sequence ID" value="BCG46605.1"/>
    <property type="molecule type" value="Genomic_DNA"/>
</dbReference>